<accession>A0ABQ6QNY2</accession>
<comment type="caution">
    <text evidence="1">The sequence shown here is derived from an EMBL/GenBank/DDBJ whole genome shotgun (WGS) entry which is preliminary data.</text>
</comment>
<name>A0ABQ6QNY2_9BACT</name>
<reference evidence="1 2" key="1">
    <citation type="journal article" date="2024" name="Arch. Microbiol.">
        <title>Corallococcus caeni sp. nov., a novel myxobacterium isolated from activated sludge.</title>
        <authorList>
            <person name="Tomita S."/>
            <person name="Nakai R."/>
            <person name="Kuroda K."/>
            <person name="Kurashita H."/>
            <person name="Hatamoto M."/>
            <person name="Yamaguchi T."/>
            <person name="Narihiro T."/>
        </authorList>
    </citation>
    <scope>NUCLEOTIDE SEQUENCE [LARGE SCALE GENOMIC DNA]</scope>
    <source>
        <strain evidence="1 2">NO1</strain>
    </source>
</reference>
<keyword evidence="2" id="KW-1185">Reference proteome</keyword>
<protein>
    <submittedName>
        <fullName evidence="1">Uncharacterized protein</fullName>
    </submittedName>
</protein>
<proteinExistence type="predicted"/>
<evidence type="ECO:0000313" key="1">
    <source>
        <dbReference type="EMBL" id="GMU05724.1"/>
    </source>
</evidence>
<evidence type="ECO:0000313" key="2">
    <source>
        <dbReference type="Proteomes" id="UP001342631"/>
    </source>
</evidence>
<dbReference type="EMBL" id="BTTX01000002">
    <property type="protein sequence ID" value="GMU05724.1"/>
    <property type="molecule type" value="Genomic_DNA"/>
</dbReference>
<gene>
    <name evidence="1" type="ORF">ASNO1_19770</name>
</gene>
<dbReference type="Proteomes" id="UP001342631">
    <property type="component" value="Unassembled WGS sequence"/>
</dbReference>
<organism evidence="1 2">
    <name type="scientific">Corallococcus caeni</name>
    <dbReference type="NCBI Taxonomy" id="3082388"/>
    <lineage>
        <taxon>Bacteria</taxon>
        <taxon>Pseudomonadati</taxon>
        <taxon>Myxococcota</taxon>
        <taxon>Myxococcia</taxon>
        <taxon>Myxococcales</taxon>
        <taxon>Cystobacterineae</taxon>
        <taxon>Myxococcaceae</taxon>
        <taxon>Corallococcus</taxon>
    </lineage>
</organism>
<dbReference type="RefSeq" id="WP_338276571.1">
    <property type="nucleotide sequence ID" value="NZ_BTTX01000002.1"/>
</dbReference>
<sequence>MVIRTWCVPLLLSALMSLPFVARGQEISLPPESPAAAPELTRDYALGAHLALGASLGLLGTLSGGKLGKTTANALGPECSNFTCRDHRLAASASS</sequence>